<dbReference type="InterPro" id="IPR000829">
    <property type="entry name" value="DAGK"/>
</dbReference>
<keyword evidence="8" id="KW-0418">Kinase</keyword>
<keyword evidence="6 19" id="KW-0812">Transmembrane</keyword>
<dbReference type="EMBL" id="MGEP01000020">
    <property type="protein sequence ID" value="OGL87327.1"/>
    <property type="molecule type" value="Genomic_DNA"/>
</dbReference>
<keyword evidence="14" id="KW-1208">Phospholipid metabolism</keyword>
<proteinExistence type="inferred from homology"/>
<evidence type="ECO:0000256" key="13">
    <source>
        <dbReference type="ARBA" id="ARBA00023209"/>
    </source>
</evidence>
<evidence type="ECO:0000313" key="21">
    <source>
        <dbReference type="Proteomes" id="UP000178723"/>
    </source>
</evidence>
<feature type="active site" description="Proton acceptor" evidence="15">
    <location>
        <position position="63"/>
    </location>
</feature>
<comment type="cofactor">
    <cofactor evidence="18">
        <name>Mg(2+)</name>
        <dbReference type="ChEBI" id="CHEBI:18420"/>
    </cofactor>
    <text evidence="18">Mn(2+), Zn(2+), Cd(2+) and Co(2+) support activity to lesser extents.</text>
</comment>
<dbReference type="InterPro" id="IPR033717">
    <property type="entry name" value="UDPK"/>
</dbReference>
<evidence type="ECO:0000256" key="12">
    <source>
        <dbReference type="ARBA" id="ARBA00023136"/>
    </source>
</evidence>
<keyword evidence="10 19" id="KW-1133">Transmembrane helix</keyword>
<keyword evidence="11" id="KW-0443">Lipid metabolism</keyword>
<dbReference type="Gene3D" id="1.10.287.3610">
    <property type="match status" value="1"/>
</dbReference>
<dbReference type="GO" id="GO:0005886">
    <property type="term" value="C:plasma membrane"/>
    <property type="evidence" value="ECO:0007669"/>
    <property type="project" value="UniProtKB-SubCell"/>
</dbReference>
<keyword evidence="13" id="KW-0594">Phospholipid biosynthesis</keyword>
<dbReference type="AlphaFoldDB" id="A0A1F7VBE7"/>
<evidence type="ECO:0000256" key="11">
    <source>
        <dbReference type="ARBA" id="ARBA00023098"/>
    </source>
</evidence>
<evidence type="ECO:0000256" key="10">
    <source>
        <dbReference type="ARBA" id="ARBA00022989"/>
    </source>
</evidence>
<organism evidence="20 21">
    <name type="scientific">Candidatus Uhrbacteria bacterium RIFCSPLOWO2_02_FULL_48_12</name>
    <dbReference type="NCBI Taxonomy" id="1802407"/>
    <lineage>
        <taxon>Bacteria</taxon>
        <taxon>Candidatus Uhriibacteriota</taxon>
    </lineage>
</organism>
<evidence type="ECO:0000256" key="14">
    <source>
        <dbReference type="ARBA" id="ARBA00023264"/>
    </source>
</evidence>
<dbReference type="GO" id="GO:0008654">
    <property type="term" value="P:phospholipid biosynthetic process"/>
    <property type="evidence" value="ECO:0007669"/>
    <property type="project" value="UniProtKB-KW"/>
</dbReference>
<protein>
    <recommendedName>
        <fullName evidence="22">Diacylglycerol kinase</fullName>
    </recommendedName>
</protein>
<evidence type="ECO:0000256" key="19">
    <source>
        <dbReference type="SAM" id="Phobius"/>
    </source>
</evidence>
<comment type="subcellular location">
    <subcellularLocation>
        <location evidence="1">Cell membrane</location>
        <topology evidence="1">Multi-pass membrane protein</topology>
    </subcellularLocation>
</comment>
<keyword evidence="7 17" id="KW-0547">Nucleotide-binding</keyword>
<feature type="binding site" evidence="18">
    <location>
        <position position="22"/>
    </location>
    <ligand>
        <name>a divalent metal cation</name>
        <dbReference type="ChEBI" id="CHEBI:60240"/>
    </ligand>
</feature>
<dbReference type="GO" id="GO:0016301">
    <property type="term" value="F:kinase activity"/>
    <property type="evidence" value="ECO:0007669"/>
    <property type="project" value="UniProtKB-KW"/>
</dbReference>
<keyword evidence="3" id="KW-1003">Cell membrane</keyword>
<evidence type="ECO:0000256" key="8">
    <source>
        <dbReference type="ARBA" id="ARBA00022777"/>
    </source>
</evidence>
<gene>
    <name evidence="20" type="ORF">A3I40_02190</name>
</gene>
<evidence type="ECO:0000256" key="6">
    <source>
        <dbReference type="ARBA" id="ARBA00022692"/>
    </source>
</evidence>
<dbReference type="PANTHER" id="PTHR34299:SF1">
    <property type="entry name" value="DIACYLGLYCEROL KINASE"/>
    <property type="match status" value="1"/>
</dbReference>
<evidence type="ECO:0000256" key="4">
    <source>
        <dbReference type="ARBA" id="ARBA00022516"/>
    </source>
</evidence>
<dbReference type="CDD" id="cd14265">
    <property type="entry name" value="UDPK_IM_like"/>
    <property type="match status" value="1"/>
</dbReference>
<evidence type="ECO:0000256" key="5">
    <source>
        <dbReference type="ARBA" id="ARBA00022679"/>
    </source>
</evidence>
<feature type="binding site" evidence="17">
    <location>
        <position position="22"/>
    </location>
    <ligand>
        <name>ATP</name>
        <dbReference type="ChEBI" id="CHEBI:30616"/>
    </ligand>
</feature>
<evidence type="ECO:0000256" key="17">
    <source>
        <dbReference type="PIRSR" id="PIRSR600829-3"/>
    </source>
</evidence>
<dbReference type="STRING" id="1802407.A3I40_02190"/>
<comment type="similarity">
    <text evidence="2">Belongs to the bacterial diacylglycerol kinase family.</text>
</comment>
<feature type="binding site" evidence="18">
    <location>
        <position position="70"/>
    </location>
    <ligand>
        <name>a divalent metal cation</name>
        <dbReference type="ChEBI" id="CHEBI:60240"/>
    </ligand>
</feature>
<comment type="caution">
    <text evidence="20">The sequence shown here is derived from an EMBL/GenBank/DDBJ whole genome shotgun (WGS) entry which is preliminary data.</text>
</comment>
<keyword evidence="9 17" id="KW-0067">ATP-binding</keyword>
<evidence type="ECO:0000256" key="9">
    <source>
        <dbReference type="ARBA" id="ARBA00022840"/>
    </source>
</evidence>
<evidence type="ECO:0000256" key="16">
    <source>
        <dbReference type="PIRSR" id="PIRSR600829-2"/>
    </source>
</evidence>
<keyword evidence="5" id="KW-0808">Transferase</keyword>
<reference evidence="20 21" key="1">
    <citation type="journal article" date="2016" name="Nat. Commun.">
        <title>Thousands of microbial genomes shed light on interconnected biogeochemical processes in an aquifer system.</title>
        <authorList>
            <person name="Anantharaman K."/>
            <person name="Brown C.T."/>
            <person name="Hug L.A."/>
            <person name="Sharon I."/>
            <person name="Castelle C.J."/>
            <person name="Probst A.J."/>
            <person name="Thomas B.C."/>
            <person name="Singh A."/>
            <person name="Wilkins M.J."/>
            <person name="Karaoz U."/>
            <person name="Brodie E.L."/>
            <person name="Williams K.H."/>
            <person name="Hubbard S.S."/>
            <person name="Banfield J.F."/>
        </authorList>
    </citation>
    <scope>NUCLEOTIDE SEQUENCE [LARGE SCALE GENOMIC DNA]</scope>
</reference>
<evidence type="ECO:0000256" key="18">
    <source>
        <dbReference type="PIRSR" id="PIRSR600829-4"/>
    </source>
</evidence>
<keyword evidence="18" id="KW-0460">Magnesium</keyword>
<sequence>MSYLIRSFKYALRGLHYAWRSEQNFRIQILAGIVVLAAAFYFRLSFMGLVALVMMIIIVLVLELLNTFFEKLVDLLSPRLHHAVGILKDVLAAAVLVASLGAIIVGILIFWPYLRWQ</sequence>
<feature type="binding site" evidence="17">
    <location>
        <begin position="88"/>
        <end position="89"/>
    </location>
    <ligand>
        <name>ATP</name>
        <dbReference type="ChEBI" id="CHEBI:30616"/>
    </ligand>
</feature>
<dbReference type="InterPro" id="IPR036945">
    <property type="entry name" value="DAGK_sf"/>
</dbReference>
<dbReference type="PANTHER" id="PTHR34299">
    <property type="entry name" value="DIACYLGLYCEROL KINASE"/>
    <property type="match status" value="1"/>
</dbReference>
<evidence type="ECO:0000313" key="20">
    <source>
        <dbReference type="EMBL" id="OGL87327.1"/>
    </source>
</evidence>
<dbReference type="GO" id="GO:0046872">
    <property type="term" value="F:metal ion binding"/>
    <property type="evidence" value="ECO:0007669"/>
    <property type="project" value="UniProtKB-KW"/>
</dbReference>
<evidence type="ECO:0000256" key="15">
    <source>
        <dbReference type="PIRSR" id="PIRSR600829-1"/>
    </source>
</evidence>
<feature type="transmembrane region" description="Helical" evidence="19">
    <location>
        <begin position="90"/>
        <end position="114"/>
    </location>
</feature>
<feature type="binding site" evidence="17">
    <location>
        <position position="10"/>
    </location>
    <ligand>
        <name>ATP</name>
        <dbReference type="ChEBI" id="CHEBI:30616"/>
    </ligand>
</feature>
<dbReference type="GO" id="GO:0005524">
    <property type="term" value="F:ATP binding"/>
    <property type="evidence" value="ECO:0007669"/>
    <property type="project" value="UniProtKB-KW"/>
</dbReference>
<feature type="transmembrane region" description="Helical" evidence="19">
    <location>
        <begin position="48"/>
        <end position="69"/>
    </location>
</feature>
<keyword evidence="18" id="KW-0479">Metal-binding</keyword>
<keyword evidence="12 19" id="KW-0472">Membrane</keyword>
<feature type="binding site" evidence="17">
    <location>
        <position position="70"/>
    </location>
    <ligand>
        <name>ATP</name>
        <dbReference type="ChEBI" id="CHEBI:30616"/>
    </ligand>
</feature>
<evidence type="ECO:0000256" key="7">
    <source>
        <dbReference type="ARBA" id="ARBA00022741"/>
    </source>
</evidence>
<dbReference type="Proteomes" id="UP000178723">
    <property type="component" value="Unassembled WGS sequence"/>
</dbReference>
<feature type="transmembrane region" description="Helical" evidence="19">
    <location>
        <begin position="25"/>
        <end position="42"/>
    </location>
</feature>
<keyword evidence="4" id="KW-0444">Lipid biosynthesis</keyword>
<accession>A0A1F7VBE7</accession>
<evidence type="ECO:0000256" key="2">
    <source>
        <dbReference type="ARBA" id="ARBA00005967"/>
    </source>
</evidence>
<name>A0A1F7VBE7_9BACT</name>
<evidence type="ECO:0000256" key="3">
    <source>
        <dbReference type="ARBA" id="ARBA00022475"/>
    </source>
</evidence>
<dbReference type="Pfam" id="PF01219">
    <property type="entry name" value="DAGK_prokar"/>
    <property type="match status" value="1"/>
</dbReference>
<evidence type="ECO:0000256" key="1">
    <source>
        <dbReference type="ARBA" id="ARBA00004651"/>
    </source>
</evidence>
<evidence type="ECO:0008006" key="22">
    <source>
        <dbReference type="Google" id="ProtNLM"/>
    </source>
</evidence>
<feature type="binding site" evidence="16">
    <location>
        <position position="63"/>
    </location>
    <ligand>
        <name>substrate</name>
    </ligand>
</feature>